<evidence type="ECO:0000313" key="2">
    <source>
        <dbReference type="EMBL" id="WOQ69224.1"/>
    </source>
</evidence>
<evidence type="ECO:0000259" key="1">
    <source>
        <dbReference type="Pfam" id="PF04961"/>
    </source>
</evidence>
<evidence type="ECO:0000313" key="3">
    <source>
        <dbReference type="Proteomes" id="UP001329313"/>
    </source>
</evidence>
<dbReference type="RefSeq" id="WP_330170355.1">
    <property type="nucleotide sequence ID" value="NZ_CP137080.1"/>
</dbReference>
<protein>
    <submittedName>
        <fullName evidence="2">Cyclodeaminase/cyclohydrolase family protein</fullName>
    </submittedName>
</protein>
<feature type="domain" description="Cyclodeaminase/cyclohydrolase" evidence="1">
    <location>
        <begin position="12"/>
        <end position="160"/>
    </location>
</feature>
<dbReference type="Pfam" id="PF04961">
    <property type="entry name" value="FTCD_C"/>
    <property type="match status" value="1"/>
</dbReference>
<keyword evidence="3" id="KW-1185">Reference proteome</keyword>
<dbReference type="InterPro" id="IPR036178">
    <property type="entry name" value="Formintransfe-cycloase-like_sf"/>
</dbReference>
<proteinExistence type="predicted"/>
<accession>A0AAU0MG02</accession>
<dbReference type="SUPFAM" id="SSF101262">
    <property type="entry name" value="Methenyltetrahydrofolate cyclohydrolase-like"/>
    <property type="match status" value="1"/>
</dbReference>
<reference evidence="2 3" key="1">
    <citation type="submission" date="2023-10" db="EMBL/GenBank/DDBJ databases">
        <title>Y20.</title>
        <authorList>
            <person name="Zhang G."/>
            <person name="Ding Y."/>
        </authorList>
    </citation>
    <scope>NUCLEOTIDE SEQUENCE [LARGE SCALE GENOMIC DNA]</scope>
    <source>
        <strain evidence="2 3">Y20</strain>
    </source>
</reference>
<dbReference type="AlphaFoldDB" id="A0AAU0MG02"/>
<sequence length="206" mass="20822">MDDDARIHPSISLEDWLDRLAQPTGAPGGGAASGIMMATAASLLHMVAAYTPDDERAVAAGGRLRRLRDDAVDAAQADGVRSAELGAALAHEEDDDRDRLVREAAIAAAGTSQRLGDVGMRLVDELHLIAGVGNPNLSADLVVAAEALAAGLGGALTNLRACVDLAEAHAGAGDEMPSRLADAAASDPLIAAARVAAAEVAAEHAD</sequence>
<dbReference type="InterPro" id="IPR007044">
    <property type="entry name" value="Cyclodeamin/CycHdrlase"/>
</dbReference>
<dbReference type="Gene3D" id="1.20.120.680">
    <property type="entry name" value="Formiminotetrahydrofolate cyclodeaminase monomer, up-and-down helical bundle"/>
    <property type="match status" value="1"/>
</dbReference>
<dbReference type="EMBL" id="CP137080">
    <property type="protein sequence ID" value="WOQ69224.1"/>
    <property type="molecule type" value="Genomic_DNA"/>
</dbReference>
<dbReference type="GO" id="GO:0003824">
    <property type="term" value="F:catalytic activity"/>
    <property type="evidence" value="ECO:0007669"/>
    <property type="project" value="InterPro"/>
</dbReference>
<dbReference type="Proteomes" id="UP001329313">
    <property type="component" value="Chromosome"/>
</dbReference>
<gene>
    <name evidence="2" type="ORF">RYJ27_11035</name>
</gene>
<dbReference type="KEGG" id="mliy:RYJ27_11035"/>
<organism evidence="2 3">
    <name type="scientific">Microbacterium limosum</name>
    <dbReference type="NCBI Taxonomy" id="3079935"/>
    <lineage>
        <taxon>Bacteria</taxon>
        <taxon>Bacillati</taxon>
        <taxon>Actinomycetota</taxon>
        <taxon>Actinomycetes</taxon>
        <taxon>Micrococcales</taxon>
        <taxon>Microbacteriaceae</taxon>
        <taxon>Microbacterium</taxon>
    </lineage>
</organism>
<name>A0AAU0MG02_9MICO</name>